<dbReference type="InterPro" id="IPR001299">
    <property type="entry name" value="Ependymin"/>
</dbReference>
<dbReference type="GO" id="GO:0005576">
    <property type="term" value="C:extracellular region"/>
    <property type="evidence" value="ECO:0007669"/>
    <property type="project" value="InterPro"/>
</dbReference>
<dbReference type="HOGENOM" id="CLU_1201197_0_0_1"/>
<evidence type="ECO:0000256" key="1">
    <source>
        <dbReference type="SAM" id="SignalP"/>
    </source>
</evidence>
<dbReference type="GO" id="GO:0007160">
    <property type="term" value="P:cell-matrix adhesion"/>
    <property type="evidence" value="ECO:0007669"/>
    <property type="project" value="InterPro"/>
</dbReference>
<proteinExistence type="predicted"/>
<dbReference type="GO" id="GO:0005764">
    <property type="term" value="C:lysosome"/>
    <property type="evidence" value="ECO:0000318"/>
    <property type="project" value="GO_Central"/>
</dbReference>
<sequence>MIRYIFVVAIFISLASCCCYPNQFHAYVGYMSNYKYGNTAQHTSSAMQIWYDHCNNRARYDYPKYKLSYIYNYQMGEYVYMQNGTCRAYTLRGNLTKLCTPKGSHLINLGTYNFGAGKLPFHVSGYFRNYKTGSYGSIYSYSTDCVPLASGGYSKNKRGYSVWGSSWVNMTIGISNLGVFDKPKNCKGFTRGIVNQELDLMDVINRSFKKDVSTEKGEKFSNIIENVFSNI</sequence>
<dbReference type="RefSeq" id="XP_002109225.1">
    <property type="nucleotide sequence ID" value="XM_002109189.1"/>
</dbReference>
<reference evidence="2 3" key="1">
    <citation type="journal article" date="2008" name="Nature">
        <title>The Trichoplax genome and the nature of placozoans.</title>
        <authorList>
            <person name="Srivastava M."/>
            <person name="Begovic E."/>
            <person name="Chapman J."/>
            <person name="Putnam N.H."/>
            <person name="Hellsten U."/>
            <person name="Kawashima T."/>
            <person name="Kuo A."/>
            <person name="Mitros T."/>
            <person name="Salamov A."/>
            <person name="Carpenter M.L."/>
            <person name="Signorovitch A.Y."/>
            <person name="Moreno M.A."/>
            <person name="Kamm K."/>
            <person name="Grimwood J."/>
            <person name="Schmutz J."/>
            <person name="Shapiro H."/>
            <person name="Grigoriev I.V."/>
            <person name="Buss L.W."/>
            <person name="Schierwater B."/>
            <person name="Dellaporta S.L."/>
            <person name="Rokhsar D.S."/>
        </authorList>
    </citation>
    <scope>NUCLEOTIDE SEQUENCE [LARGE SCALE GENOMIC DNA]</scope>
    <source>
        <strain evidence="2 3">Grell-BS-1999</strain>
    </source>
</reference>
<protein>
    <submittedName>
        <fullName evidence="2">Uncharacterized protein</fullName>
    </submittedName>
</protein>
<dbReference type="AlphaFoldDB" id="B3RN47"/>
<feature type="signal peptide" evidence="1">
    <location>
        <begin position="1"/>
        <end position="17"/>
    </location>
</feature>
<feature type="chain" id="PRO_5002798357" evidence="1">
    <location>
        <begin position="18"/>
        <end position="231"/>
    </location>
</feature>
<accession>B3RN47</accession>
<dbReference type="PANTHER" id="PTHR10697:SF13">
    <property type="entry name" value="RICIN B LECTIN DOMAIN-CONTAINING PROTEIN"/>
    <property type="match status" value="1"/>
</dbReference>
<dbReference type="Pfam" id="PF00811">
    <property type="entry name" value="Ependymin"/>
    <property type="match status" value="1"/>
</dbReference>
<dbReference type="PANTHER" id="PTHR10697">
    <property type="entry name" value="MAMMALIAN EPENDYMIN-RELATED PROTEIN 1"/>
    <property type="match status" value="1"/>
</dbReference>
<keyword evidence="1" id="KW-0732">Signal</keyword>
<dbReference type="GeneID" id="6750440"/>
<dbReference type="InParanoid" id="B3RN47"/>
<dbReference type="PROSITE" id="PS51257">
    <property type="entry name" value="PROKAR_LIPOPROTEIN"/>
    <property type="match status" value="1"/>
</dbReference>
<evidence type="ECO:0000313" key="2">
    <source>
        <dbReference type="EMBL" id="EDV27391.1"/>
    </source>
</evidence>
<dbReference type="CTD" id="6750440"/>
<dbReference type="Proteomes" id="UP000009022">
    <property type="component" value="Unassembled WGS sequence"/>
</dbReference>
<evidence type="ECO:0000313" key="3">
    <source>
        <dbReference type="Proteomes" id="UP000009022"/>
    </source>
</evidence>
<name>B3RN47_TRIAD</name>
<gene>
    <name evidence="2" type="ORF">TRIADDRAFT_53036</name>
</gene>
<dbReference type="EMBL" id="DS985242">
    <property type="protein sequence ID" value="EDV27391.1"/>
    <property type="molecule type" value="Genomic_DNA"/>
</dbReference>
<keyword evidence="3" id="KW-1185">Reference proteome</keyword>
<dbReference type="KEGG" id="tad:TRIADDRAFT_53036"/>
<dbReference type="GO" id="GO:0005509">
    <property type="term" value="F:calcium ion binding"/>
    <property type="evidence" value="ECO:0007669"/>
    <property type="project" value="InterPro"/>
</dbReference>
<dbReference type="PhylomeDB" id="B3RN47"/>
<organism evidence="2 3">
    <name type="scientific">Trichoplax adhaerens</name>
    <name type="common">Trichoplax reptans</name>
    <dbReference type="NCBI Taxonomy" id="10228"/>
    <lineage>
        <taxon>Eukaryota</taxon>
        <taxon>Metazoa</taxon>
        <taxon>Placozoa</taxon>
        <taxon>Uniplacotomia</taxon>
        <taxon>Trichoplacea</taxon>
        <taxon>Trichoplacidae</taxon>
        <taxon>Trichoplax</taxon>
    </lineage>
</organism>